<dbReference type="NCBIfam" id="TIGR00787">
    <property type="entry name" value="dctP"/>
    <property type="match status" value="1"/>
</dbReference>
<dbReference type="Proteomes" id="UP000823863">
    <property type="component" value="Unassembled WGS sequence"/>
</dbReference>
<reference evidence="3" key="2">
    <citation type="submission" date="2021-04" db="EMBL/GenBank/DDBJ databases">
        <authorList>
            <person name="Gilroy R."/>
        </authorList>
    </citation>
    <scope>NUCLEOTIDE SEQUENCE</scope>
    <source>
        <strain evidence="3">CHK198-12963</strain>
    </source>
</reference>
<keyword evidence="1 2" id="KW-0732">Signal</keyword>
<dbReference type="GO" id="GO:0055085">
    <property type="term" value="P:transmembrane transport"/>
    <property type="evidence" value="ECO:0007669"/>
    <property type="project" value="InterPro"/>
</dbReference>
<dbReference type="InterPro" id="IPR018389">
    <property type="entry name" value="DctP_fam"/>
</dbReference>
<dbReference type="GO" id="GO:0030246">
    <property type="term" value="F:carbohydrate binding"/>
    <property type="evidence" value="ECO:0007669"/>
    <property type="project" value="TreeGrafter"/>
</dbReference>
<dbReference type="CDD" id="cd13671">
    <property type="entry name" value="PBP2_TRAP_SBP_like_3"/>
    <property type="match status" value="1"/>
</dbReference>
<sequence>MKKRTKKLWILCLAVAAAAGIACLAGACRERSAFSAVREQNPEFVLTYAENQPRDYPTTQAAVRFAQLVQEETRGRIHIKIYAEGALGSETEVLKQLRFGGIDFARLSVMSLGDEIPVLNVLQLPYLYRDGDHMWKVLDGETGEVFMEAFEDYDLKGLAWYDAGARHFYNSGKQVECLEDMRDLKIRVAQSGLMEDMVRALGAQPVMMDYSEVYGALETGQIDGAENNWPSYDTMGHFEMAPYITLDAHNRIPEIQVASGETWKKLSAEDQAIILSCARQSALYERQLWNEREEESRKKLEAAGCQVTVLNEREQRRFEAMAKTVYKDYAKGYEELIARIDQVQ</sequence>
<dbReference type="InterPro" id="IPR004682">
    <property type="entry name" value="TRAP_DctP"/>
</dbReference>
<feature type="signal peptide" evidence="2">
    <location>
        <begin position="1"/>
        <end position="27"/>
    </location>
</feature>
<dbReference type="PANTHER" id="PTHR33376">
    <property type="match status" value="1"/>
</dbReference>
<reference evidence="3" key="1">
    <citation type="journal article" date="2021" name="PeerJ">
        <title>Extensive microbial diversity within the chicken gut microbiome revealed by metagenomics and culture.</title>
        <authorList>
            <person name="Gilroy R."/>
            <person name="Ravi A."/>
            <person name="Getino M."/>
            <person name="Pursley I."/>
            <person name="Horton D.L."/>
            <person name="Alikhan N.F."/>
            <person name="Baker D."/>
            <person name="Gharbi K."/>
            <person name="Hall N."/>
            <person name="Watson M."/>
            <person name="Adriaenssens E.M."/>
            <person name="Foster-Nyarko E."/>
            <person name="Jarju S."/>
            <person name="Secka A."/>
            <person name="Antonio M."/>
            <person name="Oren A."/>
            <person name="Chaudhuri R.R."/>
            <person name="La Ragione R."/>
            <person name="Hildebrand F."/>
            <person name="Pallen M.J."/>
        </authorList>
    </citation>
    <scope>NUCLEOTIDE SEQUENCE</scope>
    <source>
        <strain evidence="3">CHK198-12963</strain>
    </source>
</reference>
<evidence type="ECO:0000256" key="1">
    <source>
        <dbReference type="ARBA" id="ARBA00022729"/>
    </source>
</evidence>
<protein>
    <submittedName>
        <fullName evidence="3">TRAP transporter substrate-binding protein</fullName>
    </submittedName>
</protein>
<evidence type="ECO:0000313" key="4">
    <source>
        <dbReference type="Proteomes" id="UP000823863"/>
    </source>
</evidence>
<dbReference type="NCBIfam" id="NF037995">
    <property type="entry name" value="TRAP_S1"/>
    <property type="match status" value="1"/>
</dbReference>
<comment type="caution">
    <text evidence="3">The sequence shown here is derived from an EMBL/GenBank/DDBJ whole genome shotgun (WGS) entry which is preliminary data.</text>
</comment>
<dbReference type="AlphaFoldDB" id="A0A9D2PR55"/>
<dbReference type="InterPro" id="IPR038404">
    <property type="entry name" value="TRAP_DctP_sf"/>
</dbReference>
<feature type="chain" id="PRO_5039183347" evidence="2">
    <location>
        <begin position="28"/>
        <end position="344"/>
    </location>
</feature>
<dbReference type="Gene3D" id="3.40.190.170">
    <property type="entry name" value="Bacterial extracellular solute-binding protein, family 7"/>
    <property type="match status" value="1"/>
</dbReference>
<proteinExistence type="predicted"/>
<dbReference type="EMBL" id="DWWB01000008">
    <property type="protein sequence ID" value="HJC65579.1"/>
    <property type="molecule type" value="Genomic_DNA"/>
</dbReference>
<dbReference type="PANTHER" id="PTHR33376:SF2">
    <property type="entry name" value="DICARBOXYLATE-BINDING PERIPLASMIC PROTEIN"/>
    <property type="match status" value="1"/>
</dbReference>
<dbReference type="Pfam" id="PF03480">
    <property type="entry name" value="DctP"/>
    <property type="match status" value="1"/>
</dbReference>
<accession>A0A9D2PR55</accession>
<organism evidence="3 4">
    <name type="scientific">Candidatus Enterocloster excrementigallinarum</name>
    <dbReference type="NCBI Taxonomy" id="2838558"/>
    <lineage>
        <taxon>Bacteria</taxon>
        <taxon>Bacillati</taxon>
        <taxon>Bacillota</taxon>
        <taxon>Clostridia</taxon>
        <taxon>Lachnospirales</taxon>
        <taxon>Lachnospiraceae</taxon>
        <taxon>Enterocloster</taxon>
    </lineage>
</organism>
<name>A0A9D2PR55_9FIRM</name>
<dbReference type="PIRSF" id="PIRSF006470">
    <property type="entry name" value="DctB"/>
    <property type="match status" value="1"/>
</dbReference>
<dbReference type="GO" id="GO:0030288">
    <property type="term" value="C:outer membrane-bounded periplasmic space"/>
    <property type="evidence" value="ECO:0007669"/>
    <property type="project" value="InterPro"/>
</dbReference>
<gene>
    <name evidence="3" type="ORF">H9931_02505</name>
</gene>
<evidence type="ECO:0000256" key="2">
    <source>
        <dbReference type="SAM" id="SignalP"/>
    </source>
</evidence>
<evidence type="ECO:0000313" key="3">
    <source>
        <dbReference type="EMBL" id="HJC65579.1"/>
    </source>
</evidence>
<dbReference type="PROSITE" id="PS51257">
    <property type="entry name" value="PROKAR_LIPOPROTEIN"/>
    <property type="match status" value="1"/>
</dbReference>